<proteinExistence type="predicted"/>
<organism evidence="1 2">
    <name type="scientific">Symbiodinium natans</name>
    <dbReference type="NCBI Taxonomy" id="878477"/>
    <lineage>
        <taxon>Eukaryota</taxon>
        <taxon>Sar</taxon>
        <taxon>Alveolata</taxon>
        <taxon>Dinophyceae</taxon>
        <taxon>Suessiales</taxon>
        <taxon>Symbiodiniaceae</taxon>
        <taxon>Symbiodinium</taxon>
    </lineage>
</organism>
<name>A0A812H3W3_9DINO</name>
<dbReference type="AlphaFoldDB" id="A0A812H3W3"/>
<accession>A0A812H3W3</accession>
<protein>
    <submittedName>
        <fullName evidence="1">Uncharacterized protein</fullName>
    </submittedName>
</protein>
<reference evidence="1" key="1">
    <citation type="submission" date="2021-02" db="EMBL/GenBank/DDBJ databases">
        <authorList>
            <person name="Dougan E. K."/>
            <person name="Rhodes N."/>
            <person name="Thang M."/>
            <person name="Chan C."/>
        </authorList>
    </citation>
    <scope>NUCLEOTIDE SEQUENCE</scope>
</reference>
<comment type="caution">
    <text evidence="1">The sequence shown here is derived from an EMBL/GenBank/DDBJ whole genome shotgun (WGS) entry which is preliminary data.</text>
</comment>
<dbReference type="EMBL" id="CAJNDS010000080">
    <property type="protein sequence ID" value="CAE6947573.1"/>
    <property type="molecule type" value="Genomic_DNA"/>
</dbReference>
<evidence type="ECO:0000313" key="1">
    <source>
        <dbReference type="EMBL" id="CAE6947573.1"/>
    </source>
</evidence>
<sequence length="103" mass="11005">MLARSDTKHQDVRELVQFLPHAQCTGFCVNGRCLGAVAEVEQQWMWPQQSGLDAVALAGDFARAGGSKLATSSKSKPNHVTSLGDLPTALAARPTTCRECGNH</sequence>
<dbReference type="Proteomes" id="UP000604046">
    <property type="component" value="Unassembled WGS sequence"/>
</dbReference>
<gene>
    <name evidence="1" type="ORF">SNAT2548_LOCUS1456</name>
</gene>
<keyword evidence="2" id="KW-1185">Reference proteome</keyword>
<evidence type="ECO:0000313" key="2">
    <source>
        <dbReference type="Proteomes" id="UP000604046"/>
    </source>
</evidence>